<comment type="caution">
    <text evidence="2">The sequence shown here is derived from an EMBL/GenBank/DDBJ whole genome shotgun (WGS) entry which is preliminary data.</text>
</comment>
<dbReference type="Gene3D" id="3.60.10.10">
    <property type="entry name" value="Endonuclease/exonuclease/phosphatase"/>
    <property type="match status" value="1"/>
</dbReference>
<accession>A0A8T0PGU2</accession>
<protein>
    <recommendedName>
        <fullName evidence="1">Endonuclease/exonuclease/phosphatase domain-containing protein</fullName>
    </recommendedName>
</protein>
<dbReference type="EMBL" id="CM029051">
    <property type="protein sequence ID" value="KAG2560820.1"/>
    <property type="molecule type" value="Genomic_DNA"/>
</dbReference>
<feature type="domain" description="Endonuclease/exonuclease/phosphatase" evidence="1">
    <location>
        <begin position="14"/>
        <end position="119"/>
    </location>
</feature>
<dbReference type="PANTHER" id="PTHR33710:SF72">
    <property type="entry name" value="OS04G0204200 PROTEIN"/>
    <property type="match status" value="1"/>
</dbReference>
<evidence type="ECO:0000313" key="3">
    <source>
        <dbReference type="Proteomes" id="UP000823388"/>
    </source>
</evidence>
<dbReference type="Pfam" id="PF03372">
    <property type="entry name" value="Exo_endo_phos"/>
    <property type="match status" value="1"/>
</dbReference>
<dbReference type="PANTHER" id="PTHR33710">
    <property type="entry name" value="BNAC02G09200D PROTEIN"/>
    <property type="match status" value="1"/>
</dbReference>
<name>A0A8T0PGU2_PANVG</name>
<proteinExistence type="predicted"/>
<evidence type="ECO:0000259" key="1">
    <source>
        <dbReference type="Pfam" id="PF03372"/>
    </source>
</evidence>
<gene>
    <name evidence="2" type="ORF">PVAP13_8KG350030</name>
</gene>
<dbReference type="InterPro" id="IPR036691">
    <property type="entry name" value="Endo/exonu/phosph_ase_sf"/>
</dbReference>
<dbReference type="InterPro" id="IPR005135">
    <property type="entry name" value="Endo/exonuclease/phosphatase"/>
</dbReference>
<keyword evidence="3" id="KW-1185">Reference proteome</keyword>
<dbReference type="GO" id="GO:0003824">
    <property type="term" value="F:catalytic activity"/>
    <property type="evidence" value="ECO:0007669"/>
    <property type="project" value="InterPro"/>
</dbReference>
<reference evidence="2" key="1">
    <citation type="submission" date="2020-05" db="EMBL/GenBank/DDBJ databases">
        <title>WGS assembly of Panicum virgatum.</title>
        <authorList>
            <person name="Lovell J.T."/>
            <person name="Jenkins J."/>
            <person name="Shu S."/>
            <person name="Juenger T.E."/>
            <person name="Schmutz J."/>
        </authorList>
    </citation>
    <scope>NUCLEOTIDE SEQUENCE</scope>
    <source>
        <strain evidence="2">AP13</strain>
    </source>
</reference>
<evidence type="ECO:0000313" key="2">
    <source>
        <dbReference type="EMBL" id="KAG2560820.1"/>
    </source>
</evidence>
<dbReference type="AlphaFoldDB" id="A0A8T0PGU2"/>
<dbReference type="SUPFAM" id="SSF56219">
    <property type="entry name" value="DNase I-like"/>
    <property type="match status" value="1"/>
</dbReference>
<dbReference type="Proteomes" id="UP000823388">
    <property type="component" value="Chromosome 8K"/>
</dbReference>
<sequence>MAVYGQAQEGFKSAFLFELVRTCQQNTLPTLIGGDFNIMRHNKEKNKDNFNPRWPFLFNVVIDSFDLQEIELTGRQFTWANSLTDPTYEKLDMVLMTTEWELKYPLVTVHALDRGVSDHTPLFLETGDPAFSGHPKQFKIELSWLSHEDFKEKVKEIWIQPVVGQNTVQRWNRKMEALRKHLRGWARHQHGVYKAQKENLQKVVSCD</sequence>
<organism evidence="2 3">
    <name type="scientific">Panicum virgatum</name>
    <name type="common">Blackwell switchgrass</name>
    <dbReference type="NCBI Taxonomy" id="38727"/>
    <lineage>
        <taxon>Eukaryota</taxon>
        <taxon>Viridiplantae</taxon>
        <taxon>Streptophyta</taxon>
        <taxon>Embryophyta</taxon>
        <taxon>Tracheophyta</taxon>
        <taxon>Spermatophyta</taxon>
        <taxon>Magnoliopsida</taxon>
        <taxon>Liliopsida</taxon>
        <taxon>Poales</taxon>
        <taxon>Poaceae</taxon>
        <taxon>PACMAD clade</taxon>
        <taxon>Panicoideae</taxon>
        <taxon>Panicodae</taxon>
        <taxon>Paniceae</taxon>
        <taxon>Panicinae</taxon>
        <taxon>Panicum</taxon>
        <taxon>Panicum sect. Hiantes</taxon>
    </lineage>
</organism>